<gene>
    <name evidence="5" type="ORF">LSTR_LSTR000134</name>
</gene>
<feature type="signal peptide" evidence="4">
    <location>
        <begin position="1"/>
        <end position="21"/>
    </location>
</feature>
<organism evidence="5 6">
    <name type="scientific">Laodelphax striatellus</name>
    <name type="common">Small brown planthopper</name>
    <name type="synonym">Delphax striatella</name>
    <dbReference type="NCBI Taxonomy" id="195883"/>
    <lineage>
        <taxon>Eukaryota</taxon>
        <taxon>Metazoa</taxon>
        <taxon>Ecdysozoa</taxon>
        <taxon>Arthropoda</taxon>
        <taxon>Hexapoda</taxon>
        <taxon>Insecta</taxon>
        <taxon>Pterygota</taxon>
        <taxon>Neoptera</taxon>
        <taxon>Paraneoptera</taxon>
        <taxon>Hemiptera</taxon>
        <taxon>Auchenorrhyncha</taxon>
        <taxon>Fulgoroidea</taxon>
        <taxon>Delphacidae</taxon>
        <taxon>Criomorphinae</taxon>
        <taxon>Laodelphax</taxon>
    </lineage>
</organism>
<dbReference type="InParanoid" id="A0A482X7M7"/>
<dbReference type="Gene3D" id="3.15.10.30">
    <property type="entry name" value="Haemolymph juvenile hormone binding protein"/>
    <property type="match status" value="1"/>
</dbReference>
<evidence type="ECO:0000256" key="3">
    <source>
        <dbReference type="ARBA" id="ARBA00060902"/>
    </source>
</evidence>
<evidence type="ECO:0000313" key="6">
    <source>
        <dbReference type="Proteomes" id="UP000291343"/>
    </source>
</evidence>
<dbReference type="OrthoDB" id="8194225at2759"/>
<dbReference type="PANTHER" id="PTHR11008:SF32">
    <property type="entry name" value="CIRCADIAN CLOCK-CONTROLLED PROTEIN DAYWAKE-RELATED"/>
    <property type="match status" value="1"/>
</dbReference>
<dbReference type="SMR" id="A0A482X7M7"/>
<keyword evidence="2" id="KW-0090">Biological rhythms</keyword>
<keyword evidence="1 4" id="KW-0732">Signal</keyword>
<dbReference type="InterPro" id="IPR038606">
    <property type="entry name" value="To_sf"/>
</dbReference>
<sequence length="249" mass="28334">MYRTIIFSCLVISCLINISSSLKLPQYVKPCKLDATLDECALKNGRLAIPKLLNGDSKYKIPKLDPFLIKSLFVDHGSKQIGLKLEMIDSQLTGLKNTQFTGSRMDMKKRHIEWDVFVPKVQLFGKYKADGKILVLPIVGNGNGNITLVNLNATYTFDFNKEKRNGKDYIKITTSKIKFDCSRLYFKLDNLFNGDKLLGDNMNQFLDENWREVLNELGDPIAAPIAEIFTVIINGVVKEIPYDEVFLKR</sequence>
<proteinExistence type="inferred from homology"/>
<reference evidence="5 6" key="1">
    <citation type="journal article" date="2017" name="Gigascience">
        <title>Genome sequence of the small brown planthopper, Laodelphax striatellus.</title>
        <authorList>
            <person name="Zhu J."/>
            <person name="Jiang F."/>
            <person name="Wang X."/>
            <person name="Yang P."/>
            <person name="Bao Y."/>
            <person name="Zhao W."/>
            <person name="Wang W."/>
            <person name="Lu H."/>
            <person name="Wang Q."/>
            <person name="Cui N."/>
            <person name="Li J."/>
            <person name="Chen X."/>
            <person name="Luo L."/>
            <person name="Yu J."/>
            <person name="Kang L."/>
            <person name="Cui F."/>
        </authorList>
    </citation>
    <scope>NUCLEOTIDE SEQUENCE [LARGE SCALE GENOMIC DNA]</scope>
    <source>
        <strain evidence="5">Lst14</strain>
    </source>
</reference>
<dbReference type="InterPro" id="IPR010562">
    <property type="entry name" value="Haemolymph_juvenile_hormone-bd"/>
</dbReference>
<comment type="caution">
    <text evidence="5">The sequence shown here is derived from an EMBL/GenBank/DDBJ whole genome shotgun (WGS) entry which is preliminary data.</text>
</comment>
<keyword evidence="6" id="KW-1185">Reference proteome</keyword>
<protein>
    <submittedName>
        <fullName evidence="5">Uncharacterized protein</fullName>
    </submittedName>
</protein>
<accession>A0A482X7M7</accession>
<evidence type="ECO:0000313" key="5">
    <source>
        <dbReference type="EMBL" id="RZF41420.1"/>
    </source>
</evidence>
<dbReference type="GO" id="GO:0007623">
    <property type="term" value="P:circadian rhythm"/>
    <property type="evidence" value="ECO:0007669"/>
    <property type="project" value="UniProtKB-ARBA"/>
</dbReference>
<comment type="similarity">
    <text evidence="3">Belongs to the TO family.</text>
</comment>
<evidence type="ECO:0000256" key="1">
    <source>
        <dbReference type="ARBA" id="ARBA00022729"/>
    </source>
</evidence>
<dbReference type="FunCoup" id="A0A482X7M7">
    <property type="interactions" value="33"/>
</dbReference>
<dbReference type="FunFam" id="3.15.10.30:FF:000001">
    <property type="entry name" value="Takeout-like protein 1"/>
    <property type="match status" value="1"/>
</dbReference>
<dbReference type="Pfam" id="PF06585">
    <property type="entry name" value="JHBP"/>
    <property type="match status" value="1"/>
</dbReference>
<dbReference type="AlphaFoldDB" id="A0A482X7M7"/>
<dbReference type="PANTHER" id="PTHR11008">
    <property type="entry name" value="PROTEIN TAKEOUT-LIKE PROTEIN"/>
    <property type="match status" value="1"/>
</dbReference>
<dbReference type="EMBL" id="QKKF02016774">
    <property type="protein sequence ID" value="RZF41420.1"/>
    <property type="molecule type" value="Genomic_DNA"/>
</dbReference>
<feature type="chain" id="PRO_5019864221" evidence="4">
    <location>
        <begin position="22"/>
        <end position="249"/>
    </location>
</feature>
<dbReference type="GO" id="GO:0005615">
    <property type="term" value="C:extracellular space"/>
    <property type="evidence" value="ECO:0007669"/>
    <property type="project" value="TreeGrafter"/>
</dbReference>
<dbReference type="Proteomes" id="UP000291343">
    <property type="component" value="Unassembled WGS sequence"/>
</dbReference>
<name>A0A482X7M7_LAOST</name>
<evidence type="ECO:0000256" key="4">
    <source>
        <dbReference type="SAM" id="SignalP"/>
    </source>
</evidence>
<evidence type="ECO:0000256" key="2">
    <source>
        <dbReference type="ARBA" id="ARBA00023108"/>
    </source>
</evidence>
<dbReference type="STRING" id="195883.A0A482X7M7"/>
<dbReference type="SMART" id="SM00700">
    <property type="entry name" value="JHBP"/>
    <property type="match status" value="1"/>
</dbReference>